<feature type="non-terminal residue" evidence="5">
    <location>
        <position position="806"/>
    </location>
</feature>
<evidence type="ECO:0000256" key="1">
    <source>
        <dbReference type="ARBA" id="ARBA00008535"/>
    </source>
</evidence>
<evidence type="ECO:0000256" key="2">
    <source>
        <dbReference type="ARBA" id="ARBA00022741"/>
    </source>
</evidence>
<name>A0A315VMI5_GAMAF</name>
<evidence type="ECO:0000259" key="4">
    <source>
        <dbReference type="PROSITE" id="PS51720"/>
    </source>
</evidence>
<dbReference type="GO" id="GO:0005525">
    <property type="term" value="F:GTP binding"/>
    <property type="evidence" value="ECO:0007669"/>
    <property type="project" value="UniProtKB-KW"/>
</dbReference>
<evidence type="ECO:0000313" key="5">
    <source>
        <dbReference type="EMBL" id="PWA24397.1"/>
    </source>
</evidence>
<dbReference type="PROSITE" id="PS51720">
    <property type="entry name" value="G_AIG1"/>
    <property type="match status" value="1"/>
</dbReference>
<proteinExistence type="inferred from homology"/>
<feature type="domain" description="AIG1-type G" evidence="4">
    <location>
        <begin position="323"/>
        <end position="517"/>
    </location>
</feature>
<comment type="similarity">
    <text evidence="1">Belongs to the TRAFAC class TrmE-Era-EngA-EngB-Septin-like GTPase superfamily. AIG1/Toc34/Toc159-like paraseptin GTPase family. IAN subfamily.</text>
</comment>
<keyword evidence="2" id="KW-0547">Nucleotide-binding</keyword>
<dbReference type="Pfam" id="PF04548">
    <property type="entry name" value="AIG1"/>
    <property type="match status" value="2"/>
</dbReference>
<dbReference type="EMBL" id="NHOQ01001433">
    <property type="protein sequence ID" value="PWA24397.1"/>
    <property type="molecule type" value="Genomic_DNA"/>
</dbReference>
<dbReference type="InterPro" id="IPR027417">
    <property type="entry name" value="P-loop_NTPase"/>
</dbReference>
<evidence type="ECO:0000256" key="3">
    <source>
        <dbReference type="ARBA" id="ARBA00023134"/>
    </source>
</evidence>
<dbReference type="AlphaFoldDB" id="A0A315VMI5"/>
<dbReference type="InterPro" id="IPR045058">
    <property type="entry name" value="GIMA/IAN/Toc"/>
</dbReference>
<keyword evidence="6" id="KW-1185">Reference proteome</keyword>
<keyword evidence="3" id="KW-0342">GTP-binding</keyword>
<evidence type="ECO:0000313" key="6">
    <source>
        <dbReference type="Proteomes" id="UP000250572"/>
    </source>
</evidence>
<dbReference type="SUPFAM" id="SSF52540">
    <property type="entry name" value="P-loop containing nucleoside triphosphate hydrolases"/>
    <property type="match status" value="1"/>
</dbReference>
<sequence length="806" mass="94250">MQKRTNRRRYTEHFVKQRHLKLTELKLEAERIGLKNRYLQTENIPEYPKPEFHVSLLKHETTGSALCGIRTDGGFRNPYGGSLIWWSLSVGPDQMRDAETRLLEKTFPDRMEAEDPEQQSFLWRFATSPAFKETSRLGWYRFTFPLQEVLTAYRDQFCSGSQPIMRVYETVLYRQEVMHVVLVHSPAKQNFSHYPLLTDDPDAVCVYKDGHFVWRPEAMCEKHWLKLICRPDSGQLEACGVAEDLCYVWDKVAVALDVGKTQVLKFDADRLRNNLKYCLLDDINCLPKDHTPVSFDDAKTVVKRLWPGWTGPLEEESSLLHSLSDLRLVLVGWAGVGKSSSGNTILGRNAFRTSPPFGRSRCCLQRGNVFSREVTVIDTPALPETSDPEVRKEIFRCINRSTPAPHAILLLVRLGFLTTHVEETVKQLEKMFGENVWRRTMILLTYQNQAEPDIQRHLKENENQLFRKVGNRFQVLNNNPHHRDVQQVWDLLFEVKEMLVNNKLICSGADPVMRVLKTVLYKQEVMYAVLVHSPHLNKKFKKHPLLEDDPNAICVYKDGHFIWRSEAMCETHWYEYEDQMEARRMGNYKFYVWDHVALALHVEKDQVLKLDFNKPEDFLTYCEEDDVTYRLKFQNLDKANELVKELWPEWEGRLKVERPLQLHYQGLHSDEMEVDNLVVKIINTPEFSELTSAEMKKKTLDYIRLSGPALHVFLLVIGLKNISADLIRTTVEQFESIFKEKALRRTMILFTHQSQTEPDIQEMMQEVQQFLTEKVGNRYLVFNNSLEDRDPQKVSHLLREVKEMLG</sequence>
<accession>A0A315VMI5</accession>
<organism evidence="5 6">
    <name type="scientific">Gambusia affinis</name>
    <name type="common">Western mosquitofish</name>
    <name type="synonym">Heterandria affinis</name>
    <dbReference type="NCBI Taxonomy" id="33528"/>
    <lineage>
        <taxon>Eukaryota</taxon>
        <taxon>Metazoa</taxon>
        <taxon>Chordata</taxon>
        <taxon>Craniata</taxon>
        <taxon>Vertebrata</taxon>
        <taxon>Euteleostomi</taxon>
        <taxon>Actinopterygii</taxon>
        <taxon>Neopterygii</taxon>
        <taxon>Teleostei</taxon>
        <taxon>Neoteleostei</taxon>
        <taxon>Acanthomorphata</taxon>
        <taxon>Ovalentaria</taxon>
        <taxon>Atherinomorphae</taxon>
        <taxon>Cyprinodontiformes</taxon>
        <taxon>Poeciliidae</taxon>
        <taxon>Poeciliinae</taxon>
        <taxon>Gambusia</taxon>
    </lineage>
</organism>
<protein>
    <recommendedName>
        <fullName evidence="4">AIG1-type G domain-containing protein</fullName>
    </recommendedName>
</protein>
<dbReference type="PANTHER" id="PTHR10903:SF170">
    <property type="entry name" value="GTPASE IMAP FAMILY MEMBER 7"/>
    <property type="match status" value="1"/>
</dbReference>
<comment type="caution">
    <text evidence="5">The sequence shown here is derived from an EMBL/GenBank/DDBJ whole genome shotgun (WGS) entry which is preliminary data.</text>
</comment>
<dbReference type="PANTHER" id="PTHR10903">
    <property type="entry name" value="GTPASE, IMAP FAMILY MEMBER-RELATED"/>
    <property type="match status" value="1"/>
</dbReference>
<reference evidence="5 6" key="1">
    <citation type="journal article" date="2018" name="G3 (Bethesda)">
        <title>A High-Quality Reference Genome for the Invasive Mosquitofish Gambusia affinis Using a Chicago Library.</title>
        <authorList>
            <person name="Hoffberg S.L."/>
            <person name="Troendle N.J."/>
            <person name="Glenn T.C."/>
            <person name="Mahmud O."/>
            <person name="Louha S."/>
            <person name="Chalopin D."/>
            <person name="Bennetzen J.L."/>
            <person name="Mauricio R."/>
        </authorList>
    </citation>
    <scope>NUCLEOTIDE SEQUENCE [LARGE SCALE GENOMIC DNA]</scope>
    <source>
        <strain evidence="5">NE01/NJP1002.9</strain>
        <tissue evidence="5">Muscle</tissue>
    </source>
</reference>
<dbReference type="Proteomes" id="UP000250572">
    <property type="component" value="Unassembled WGS sequence"/>
</dbReference>
<dbReference type="InterPro" id="IPR006703">
    <property type="entry name" value="G_AIG1"/>
</dbReference>
<dbReference type="Gene3D" id="3.40.50.300">
    <property type="entry name" value="P-loop containing nucleotide triphosphate hydrolases"/>
    <property type="match status" value="2"/>
</dbReference>
<gene>
    <name evidence="5" type="ORF">CCH79_00011869</name>
</gene>